<accession>A0A378PP45</accession>
<organism evidence="3 7">
    <name type="scientific">Moraxella bovis</name>
    <dbReference type="NCBI Taxonomy" id="476"/>
    <lineage>
        <taxon>Bacteria</taxon>
        <taxon>Pseudomonadati</taxon>
        <taxon>Pseudomonadota</taxon>
        <taxon>Gammaproteobacteria</taxon>
        <taxon>Moraxellales</taxon>
        <taxon>Moraxellaceae</taxon>
        <taxon>Moraxella</taxon>
    </lineage>
</organism>
<dbReference type="EMBL" id="UGPZ01000002">
    <property type="protein sequence ID" value="STY90346.1"/>
    <property type="molecule type" value="Genomic_DNA"/>
</dbReference>
<evidence type="ECO:0000313" key="4">
    <source>
        <dbReference type="EMBL" id="STY91017.1"/>
    </source>
</evidence>
<protein>
    <recommendedName>
        <fullName evidence="1">Integrase catalytic domain-containing protein</fullName>
    </recommendedName>
</protein>
<reference evidence="3 7" key="1">
    <citation type="submission" date="2018-06" db="EMBL/GenBank/DDBJ databases">
        <authorList>
            <consortium name="Pathogen Informatics"/>
            <person name="Doyle S."/>
        </authorList>
    </citation>
    <scope>NUCLEOTIDE SEQUENCE [LARGE SCALE GENOMIC DNA]</scope>
    <source>
        <strain evidence="3 7">NCTC9426</strain>
    </source>
</reference>
<dbReference type="EMBL" id="UGPZ01000002">
    <property type="protein sequence ID" value="STY91224.1"/>
    <property type="molecule type" value="Genomic_DNA"/>
</dbReference>
<dbReference type="AlphaFoldDB" id="A0A378PP45"/>
<dbReference type="InterPro" id="IPR001584">
    <property type="entry name" value="Integrase_cat-core"/>
</dbReference>
<evidence type="ECO:0000313" key="2">
    <source>
        <dbReference type="EMBL" id="STY90242.1"/>
    </source>
</evidence>
<proteinExistence type="predicted"/>
<evidence type="ECO:0000313" key="5">
    <source>
        <dbReference type="EMBL" id="STY91124.1"/>
    </source>
</evidence>
<dbReference type="RefSeq" id="WP_220271815.1">
    <property type="nucleotide sequence ID" value="NZ_CP087848.1"/>
</dbReference>
<evidence type="ECO:0000313" key="6">
    <source>
        <dbReference type="EMBL" id="STY91224.1"/>
    </source>
</evidence>
<dbReference type="Pfam" id="PF13683">
    <property type="entry name" value="rve_3"/>
    <property type="match status" value="1"/>
</dbReference>
<evidence type="ECO:0000313" key="7">
    <source>
        <dbReference type="Proteomes" id="UP000254133"/>
    </source>
</evidence>
<dbReference type="EMBL" id="UGPZ01000002">
    <property type="protein sequence ID" value="STY91017.1"/>
    <property type="molecule type" value="Genomic_DNA"/>
</dbReference>
<evidence type="ECO:0000313" key="3">
    <source>
        <dbReference type="EMBL" id="STY90346.1"/>
    </source>
</evidence>
<name>A0A378PP45_MORBO</name>
<feature type="domain" description="Integrase catalytic" evidence="1">
    <location>
        <begin position="3"/>
        <end position="49"/>
    </location>
</feature>
<dbReference type="Proteomes" id="UP000254133">
    <property type="component" value="Unassembled WGS sequence"/>
</dbReference>
<dbReference type="EMBL" id="UGPZ01000002">
    <property type="protein sequence ID" value="STY91124.1"/>
    <property type="molecule type" value="Genomic_DNA"/>
</dbReference>
<sequence length="77" mass="9401">MAKLKRVIRTLMELWHHQHEFVSSEHRKQELTRFLNFYNTVRPHSSLTKKDEITGKTLTFTPYEWLEFYFKQSVNNG</sequence>
<dbReference type="EMBL" id="UGPZ01000002">
    <property type="protein sequence ID" value="STY90242.1"/>
    <property type="molecule type" value="Genomic_DNA"/>
</dbReference>
<dbReference type="GO" id="GO:0015074">
    <property type="term" value="P:DNA integration"/>
    <property type="evidence" value="ECO:0007669"/>
    <property type="project" value="InterPro"/>
</dbReference>
<evidence type="ECO:0000259" key="1">
    <source>
        <dbReference type="Pfam" id="PF13683"/>
    </source>
</evidence>
<gene>
    <name evidence="2" type="ORF">NCTC9426_00249</name>
    <name evidence="3" type="ORF">NCTC9426_00361</name>
    <name evidence="4" type="ORF">NCTC9426_01050</name>
    <name evidence="5" type="ORF">NCTC9426_01160</name>
    <name evidence="6" type="ORF">NCTC9426_01271</name>
</gene>